<protein>
    <submittedName>
        <fullName evidence="2">Uncharacterized protein</fullName>
    </submittedName>
</protein>
<accession>A0ABD3QMC7</accession>
<keyword evidence="1" id="KW-1133">Transmembrane helix</keyword>
<feature type="transmembrane region" description="Helical" evidence="1">
    <location>
        <begin position="192"/>
        <end position="214"/>
    </location>
</feature>
<keyword evidence="1" id="KW-0472">Membrane</keyword>
<dbReference type="Proteomes" id="UP001516023">
    <property type="component" value="Unassembled WGS sequence"/>
</dbReference>
<reference evidence="2 3" key="1">
    <citation type="journal article" date="2020" name="G3 (Bethesda)">
        <title>Improved Reference Genome for Cyclotella cryptica CCMP332, a Model for Cell Wall Morphogenesis, Salinity Adaptation, and Lipid Production in Diatoms (Bacillariophyta).</title>
        <authorList>
            <person name="Roberts W.R."/>
            <person name="Downey K.M."/>
            <person name="Ruck E.C."/>
            <person name="Traller J.C."/>
            <person name="Alverson A.J."/>
        </authorList>
    </citation>
    <scope>NUCLEOTIDE SEQUENCE [LARGE SCALE GENOMIC DNA]</scope>
    <source>
        <strain evidence="2 3">CCMP332</strain>
    </source>
</reference>
<sequence>MLRKRNQIRELTSNLDQPWDENSITLPILYNSSFGQSEVRCRDAADPLRSVSLSYSYLVQSSGNKQLESIDAALLSSVAENVLECKKPVSYGYSRATIVALRSSLDDSIMSVNYCKSGVFCNVFRRTMTVDIYGGHEEEDDLVLQFVYSAIEDSIDWLSFEGQNAIYIKERPTIAQAQSLNVPAEENLDKEFSVFAGALIVISGVGSIVAVTIIRFHIRAISSDFADETLERQARISNTTHDSSGKSQPSERCKDIIPRNLDIEEFVFVAEEETWMRTGIPSARNGLCLFLDTVIEEDESSSSFFVEDEEISI</sequence>
<keyword evidence="3" id="KW-1185">Reference proteome</keyword>
<comment type="caution">
    <text evidence="2">The sequence shown here is derived from an EMBL/GenBank/DDBJ whole genome shotgun (WGS) entry which is preliminary data.</text>
</comment>
<evidence type="ECO:0000313" key="3">
    <source>
        <dbReference type="Proteomes" id="UP001516023"/>
    </source>
</evidence>
<evidence type="ECO:0000313" key="2">
    <source>
        <dbReference type="EMBL" id="KAL3801425.1"/>
    </source>
</evidence>
<dbReference type="AlphaFoldDB" id="A0ABD3QMC7"/>
<evidence type="ECO:0000256" key="1">
    <source>
        <dbReference type="SAM" id="Phobius"/>
    </source>
</evidence>
<keyword evidence="1" id="KW-0812">Transmembrane</keyword>
<name>A0ABD3QMC7_9STRA</name>
<dbReference type="EMBL" id="JABMIG020000027">
    <property type="protein sequence ID" value="KAL3801425.1"/>
    <property type="molecule type" value="Genomic_DNA"/>
</dbReference>
<proteinExistence type="predicted"/>
<organism evidence="2 3">
    <name type="scientific">Cyclotella cryptica</name>
    <dbReference type="NCBI Taxonomy" id="29204"/>
    <lineage>
        <taxon>Eukaryota</taxon>
        <taxon>Sar</taxon>
        <taxon>Stramenopiles</taxon>
        <taxon>Ochrophyta</taxon>
        <taxon>Bacillariophyta</taxon>
        <taxon>Coscinodiscophyceae</taxon>
        <taxon>Thalassiosirophycidae</taxon>
        <taxon>Stephanodiscales</taxon>
        <taxon>Stephanodiscaceae</taxon>
        <taxon>Cyclotella</taxon>
    </lineage>
</organism>
<gene>
    <name evidence="2" type="ORF">HJC23_007035</name>
</gene>